<dbReference type="STRING" id="131112.SAMN04489737_1627"/>
<evidence type="ECO:0008006" key="3">
    <source>
        <dbReference type="Google" id="ProtNLM"/>
    </source>
</evidence>
<sequence length="193" mass="20885">MSSDKLSVRPALPQDALAIGRVQSEAMFEAISAGLERTPGVGVRMMLDVGSLASVWTDTLSRPAIPGCHVLVADANEHVEGLAVLAPADPVILNDDDPDGRDVETGEQRIAFEIQAFDVPSRFATQQHEPRMLAALTDIAKNAGATEIHIWVIAGHDKMTNLLTQTGFRARPLRRVAQIDGGEVAEFLWWALL</sequence>
<evidence type="ECO:0000313" key="2">
    <source>
        <dbReference type="Proteomes" id="UP000214355"/>
    </source>
</evidence>
<dbReference type="Gene3D" id="3.40.630.30">
    <property type="match status" value="1"/>
</dbReference>
<dbReference type="InterPro" id="IPR016181">
    <property type="entry name" value="Acyl_CoA_acyltransferase"/>
</dbReference>
<dbReference type="OrthoDB" id="5243635at2"/>
<evidence type="ECO:0000313" key="1">
    <source>
        <dbReference type="EMBL" id="SDU81925.1"/>
    </source>
</evidence>
<organism evidence="1 2">
    <name type="scientific">Arcanobacterium phocae</name>
    <dbReference type="NCBI Taxonomy" id="131112"/>
    <lineage>
        <taxon>Bacteria</taxon>
        <taxon>Bacillati</taxon>
        <taxon>Actinomycetota</taxon>
        <taxon>Actinomycetes</taxon>
        <taxon>Actinomycetales</taxon>
        <taxon>Actinomycetaceae</taxon>
        <taxon>Arcanobacterium</taxon>
    </lineage>
</organism>
<reference evidence="2" key="1">
    <citation type="submission" date="2016-10" db="EMBL/GenBank/DDBJ databases">
        <authorList>
            <person name="Varghese N."/>
            <person name="Submissions S."/>
        </authorList>
    </citation>
    <scope>NUCLEOTIDE SEQUENCE [LARGE SCALE GENOMIC DNA]</scope>
    <source>
        <strain evidence="2">DSM 10002</strain>
    </source>
</reference>
<dbReference type="GeneID" id="65345354"/>
<dbReference type="EMBL" id="LT629804">
    <property type="protein sequence ID" value="SDU81925.1"/>
    <property type="molecule type" value="Genomic_DNA"/>
</dbReference>
<dbReference type="SUPFAM" id="SSF55729">
    <property type="entry name" value="Acyl-CoA N-acyltransferases (Nat)"/>
    <property type="match status" value="1"/>
</dbReference>
<accession>A0A1H2LMD2</accession>
<gene>
    <name evidence="1" type="ORF">SAMN04489737_1627</name>
</gene>
<keyword evidence="2" id="KW-1185">Reference proteome</keyword>
<protein>
    <recommendedName>
        <fullName evidence="3">N-acetyltransferase domain-containing protein</fullName>
    </recommendedName>
</protein>
<proteinExistence type="predicted"/>
<name>A0A1H2LMD2_9ACTO</name>
<dbReference type="RefSeq" id="WP_091282039.1">
    <property type="nucleotide sequence ID" value="NZ_JABAPH010000042.1"/>
</dbReference>
<dbReference type="AlphaFoldDB" id="A0A1H2LMD2"/>
<dbReference type="Proteomes" id="UP000214355">
    <property type="component" value="Chromosome I"/>
</dbReference>